<dbReference type="EMBL" id="BSDS01000002">
    <property type="protein sequence ID" value="GLI38812.1"/>
    <property type="molecule type" value="Genomic_DNA"/>
</dbReference>
<reference evidence="1" key="1">
    <citation type="submission" date="2022-12" db="EMBL/GenBank/DDBJ databases">
        <title>Reference genome sequencing for broad-spectrum identification of bacterial and archaeal isolates by mass spectrometry.</title>
        <authorList>
            <person name="Sekiguchi Y."/>
            <person name="Tourlousse D.M."/>
        </authorList>
    </citation>
    <scope>NUCLEOTIDE SEQUENCE</scope>
    <source>
        <strain evidence="1">H2</strain>
    </source>
</reference>
<proteinExistence type="predicted"/>
<protein>
    <submittedName>
        <fullName evidence="1">Uncharacterized protein</fullName>
    </submittedName>
</protein>
<evidence type="ECO:0000313" key="2">
    <source>
        <dbReference type="Proteomes" id="UP001144352"/>
    </source>
</evidence>
<gene>
    <name evidence="1" type="ORF">GHYDROH2_23130</name>
</gene>
<sequence>MKKLDAKMLEELSESEYKELVAVYCRLSDLKTSITQMHDDYVTQATPPELNKVQAIRLIVDEVFDDLDRYLRPECDPDSAYRTVEREE</sequence>
<dbReference type="AlphaFoldDB" id="A0A9W6G1Q3"/>
<keyword evidence="2" id="KW-1185">Reference proteome</keyword>
<dbReference type="Proteomes" id="UP001144352">
    <property type="component" value="Unassembled WGS sequence"/>
</dbReference>
<evidence type="ECO:0000313" key="1">
    <source>
        <dbReference type="EMBL" id="GLI38812.1"/>
    </source>
</evidence>
<accession>A0A9W6G1Q3</accession>
<comment type="caution">
    <text evidence="1">The sequence shown here is derived from an EMBL/GenBank/DDBJ whole genome shotgun (WGS) entry which is preliminary data.</text>
</comment>
<name>A0A9W6G1Q3_9BACT</name>
<dbReference type="RefSeq" id="WP_214185530.1">
    <property type="nucleotide sequence ID" value="NZ_BSDS01000002.1"/>
</dbReference>
<organism evidence="1 2">
    <name type="scientific">Geobacter hydrogenophilus</name>
    <dbReference type="NCBI Taxonomy" id="40983"/>
    <lineage>
        <taxon>Bacteria</taxon>
        <taxon>Pseudomonadati</taxon>
        <taxon>Thermodesulfobacteriota</taxon>
        <taxon>Desulfuromonadia</taxon>
        <taxon>Geobacterales</taxon>
        <taxon>Geobacteraceae</taxon>
        <taxon>Geobacter</taxon>
    </lineage>
</organism>